<reference evidence="1" key="1">
    <citation type="submission" date="2022-06" db="EMBL/GenBank/DDBJ databases">
        <title>Diverse halophilic archaea isolated from saline environments.</title>
        <authorList>
            <person name="Cui H.-L."/>
        </authorList>
    </citation>
    <scope>NUCLEOTIDE SEQUENCE</scope>
    <source>
        <strain evidence="1">WLHS1</strain>
    </source>
</reference>
<gene>
    <name evidence="1" type="ORF">NGM29_05005</name>
</gene>
<sequence>MQRRALLTGSAAALVAGVAGCLGEIGPTSSARAKNTERELALVEQDSVPDEYGFSIETTLLEETVAEDSPARLEVRTTNEGDERALSVGEAGCSLFNRSRGGSDDPEGLWLYRHTDHLERVDGRWVEDRDAEEGRAFTTQGCPPRAYDPGESVVTEYEVWHDFQVEGYFQPGTYRWSQRVSGWDDPDARWGTDKAVSLEWGFALRVSNPDS</sequence>
<keyword evidence="2" id="KW-1185">Reference proteome</keyword>
<dbReference type="Proteomes" id="UP001056855">
    <property type="component" value="Chromosome"/>
</dbReference>
<dbReference type="AlphaFoldDB" id="A0A9E7NC36"/>
<organism evidence="1 2">
    <name type="scientific">Natronosalvus rutilus</name>
    <dbReference type="NCBI Taxonomy" id="2953753"/>
    <lineage>
        <taxon>Archaea</taxon>
        <taxon>Methanobacteriati</taxon>
        <taxon>Methanobacteriota</taxon>
        <taxon>Stenosarchaea group</taxon>
        <taxon>Halobacteria</taxon>
        <taxon>Halobacteriales</taxon>
        <taxon>Natrialbaceae</taxon>
        <taxon>Natronosalvus</taxon>
    </lineage>
</organism>
<proteinExistence type="predicted"/>
<dbReference type="EMBL" id="CP100355">
    <property type="protein sequence ID" value="UTF54636.1"/>
    <property type="molecule type" value="Genomic_DNA"/>
</dbReference>
<protein>
    <submittedName>
        <fullName evidence="1">Uncharacterized protein</fullName>
    </submittedName>
</protein>
<dbReference type="KEGG" id="sawl:NGM29_05005"/>
<dbReference type="RefSeq" id="WP_254159341.1">
    <property type="nucleotide sequence ID" value="NZ_CP100355.1"/>
</dbReference>
<dbReference type="PROSITE" id="PS51257">
    <property type="entry name" value="PROKAR_LIPOPROTEIN"/>
    <property type="match status" value="1"/>
</dbReference>
<dbReference type="InterPro" id="IPR006311">
    <property type="entry name" value="TAT_signal"/>
</dbReference>
<evidence type="ECO:0000313" key="2">
    <source>
        <dbReference type="Proteomes" id="UP001056855"/>
    </source>
</evidence>
<dbReference type="PROSITE" id="PS51318">
    <property type="entry name" value="TAT"/>
    <property type="match status" value="1"/>
</dbReference>
<dbReference type="GeneID" id="73289381"/>
<evidence type="ECO:0000313" key="1">
    <source>
        <dbReference type="EMBL" id="UTF54636.1"/>
    </source>
</evidence>
<accession>A0A9E7NC36</accession>
<name>A0A9E7NC36_9EURY</name>